<sequence length="68" mass="7288">MSDGKMAVIFFEIALVLTLVSCVLGPFGISGWAIACAVTACFLACVALFLAVSSWKETDDPSEEEKRK</sequence>
<keyword evidence="1" id="KW-1133">Transmembrane helix</keyword>
<feature type="transmembrane region" description="Helical" evidence="1">
    <location>
        <begin position="32"/>
        <end position="52"/>
    </location>
</feature>
<keyword evidence="1" id="KW-0472">Membrane</keyword>
<organism evidence="2 3">
    <name type="scientific">Candidatus Caccousia avicola</name>
    <dbReference type="NCBI Taxonomy" id="2840721"/>
    <lineage>
        <taxon>Bacteria</taxon>
        <taxon>Bacillati</taxon>
        <taxon>Bacillota</taxon>
        <taxon>Clostridia</taxon>
        <taxon>Eubacteriales</taxon>
        <taxon>Oscillospiraceae</taxon>
        <taxon>Oscillospiraceae incertae sedis</taxon>
        <taxon>Candidatus Caccousia</taxon>
    </lineage>
</organism>
<dbReference type="EMBL" id="DVGZ01000026">
    <property type="protein sequence ID" value="HIR46513.1"/>
    <property type="molecule type" value="Genomic_DNA"/>
</dbReference>
<proteinExistence type="predicted"/>
<reference evidence="2" key="2">
    <citation type="journal article" date="2021" name="PeerJ">
        <title>Extensive microbial diversity within the chicken gut microbiome revealed by metagenomics and culture.</title>
        <authorList>
            <person name="Gilroy R."/>
            <person name="Ravi A."/>
            <person name="Getino M."/>
            <person name="Pursley I."/>
            <person name="Horton D.L."/>
            <person name="Alikhan N.F."/>
            <person name="Baker D."/>
            <person name="Gharbi K."/>
            <person name="Hall N."/>
            <person name="Watson M."/>
            <person name="Adriaenssens E.M."/>
            <person name="Foster-Nyarko E."/>
            <person name="Jarju S."/>
            <person name="Secka A."/>
            <person name="Antonio M."/>
            <person name="Oren A."/>
            <person name="Chaudhuri R.R."/>
            <person name="La Ragione R."/>
            <person name="Hildebrand F."/>
            <person name="Pallen M.J."/>
        </authorList>
    </citation>
    <scope>NUCLEOTIDE SEQUENCE</scope>
    <source>
        <strain evidence="2">ChiSxjej1B13-7958</strain>
    </source>
</reference>
<dbReference type="AlphaFoldDB" id="A0A9D1DEC3"/>
<evidence type="ECO:0000313" key="3">
    <source>
        <dbReference type="Proteomes" id="UP000824242"/>
    </source>
</evidence>
<keyword evidence="1" id="KW-0812">Transmembrane</keyword>
<gene>
    <name evidence="2" type="ORF">IAB89_02470</name>
</gene>
<accession>A0A9D1DEC3</accession>
<evidence type="ECO:0000256" key="1">
    <source>
        <dbReference type="SAM" id="Phobius"/>
    </source>
</evidence>
<protein>
    <submittedName>
        <fullName evidence="2">Uncharacterized protein</fullName>
    </submittedName>
</protein>
<comment type="caution">
    <text evidence="2">The sequence shown here is derived from an EMBL/GenBank/DDBJ whole genome shotgun (WGS) entry which is preliminary data.</text>
</comment>
<reference evidence="2" key="1">
    <citation type="submission" date="2020-10" db="EMBL/GenBank/DDBJ databases">
        <authorList>
            <person name="Gilroy R."/>
        </authorList>
    </citation>
    <scope>NUCLEOTIDE SEQUENCE</scope>
    <source>
        <strain evidence="2">ChiSxjej1B13-7958</strain>
    </source>
</reference>
<name>A0A9D1DEC3_9FIRM</name>
<evidence type="ECO:0000313" key="2">
    <source>
        <dbReference type="EMBL" id="HIR46513.1"/>
    </source>
</evidence>
<dbReference type="Proteomes" id="UP000824242">
    <property type="component" value="Unassembled WGS sequence"/>
</dbReference>